<organism evidence="1 2">
    <name type="scientific">Chaetomium tenue</name>
    <dbReference type="NCBI Taxonomy" id="1854479"/>
    <lineage>
        <taxon>Eukaryota</taxon>
        <taxon>Fungi</taxon>
        <taxon>Dikarya</taxon>
        <taxon>Ascomycota</taxon>
        <taxon>Pezizomycotina</taxon>
        <taxon>Sordariomycetes</taxon>
        <taxon>Sordariomycetidae</taxon>
        <taxon>Sordariales</taxon>
        <taxon>Chaetomiaceae</taxon>
        <taxon>Chaetomium</taxon>
    </lineage>
</organism>
<protein>
    <submittedName>
        <fullName evidence="1">Uncharacterized protein</fullName>
    </submittedName>
</protein>
<evidence type="ECO:0000313" key="1">
    <source>
        <dbReference type="EMBL" id="KAH6641023.1"/>
    </source>
</evidence>
<proteinExistence type="predicted"/>
<dbReference type="Proteomes" id="UP000724584">
    <property type="component" value="Unassembled WGS sequence"/>
</dbReference>
<comment type="caution">
    <text evidence="1">The sequence shown here is derived from an EMBL/GenBank/DDBJ whole genome shotgun (WGS) entry which is preliminary data.</text>
</comment>
<reference evidence="1 2" key="1">
    <citation type="journal article" date="2021" name="Nat. Commun.">
        <title>Genetic determinants of endophytism in the Arabidopsis root mycobiome.</title>
        <authorList>
            <person name="Mesny F."/>
            <person name="Miyauchi S."/>
            <person name="Thiergart T."/>
            <person name="Pickel B."/>
            <person name="Atanasova L."/>
            <person name="Karlsson M."/>
            <person name="Huettel B."/>
            <person name="Barry K.W."/>
            <person name="Haridas S."/>
            <person name="Chen C."/>
            <person name="Bauer D."/>
            <person name="Andreopoulos W."/>
            <person name="Pangilinan J."/>
            <person name="LaButti K."/>
            <person name="Riley R."/>
            <person name="Lipzen A."/>
            <person name="Clum A."/>
            <person name="Drula E."/>
            <person name="Henrissat B."/>
            <person name="Kohler A."/>
            <person name="Grigoriev I.V."/>
            <person name="Martin F.M."/>
            <person name="Hacquard S."/>
        </authorList>
    </citation>
    <scope>NUCLEOTIDE SEQUENCE [LARGE SCALE GENOMIC DNA]</scope>
    <source>
        <strain evidence="1 2">MPI-SDFR-AT-0079</strain>
    </source>
</reference>
<keyword evidence="2" id="KW-1185">Reference proteome</keyword>
<name>A0ACB7PHF0_9PEZI</name>
<dbReference type="EMBL" id="JAGIZQ010000002">
    <property type="protein sequence ID" value="KAH6641023.1"/>
    <property type="molecule type" value="Genomic_DNA"/>
</dbReference>
<sequence>MVSTIISELRALERRRFQLRLVDRLEQMLKAVLPGSLAEPRIFDHELESLSIRKLSPLDIDEDQPLDLELVFFQPYPDNEIRTLVENSHAQAGDARPKWHHCQKFDRKRWCGDTSCASFQMGWFIEAVGRYQRGVLPKTAWALGRQCMDSDCPYYHESLGDGKFVTWDDHHVEGNLKPHVMMAVKYPYPIPGGLGSMLRAEVASAIHCILYQLRHGSFVDHRILPVLVRTYYHDRGARITQAHWDNNHLVIRQSRVLDFHAPEPTDDAYLLVRWIANTPIGETRYPSSACEDQELRRIFADRGTCNGIN</sequence>
<evidence type="ECO:0000313" key="2">
    <source>
        <dbReference type="Proteomes" id="UP000724584"/>
    </source>
</evidence>
<gene>
    <name evidence="1" type="ORF">F5144DRAFT_119979</name>
</gene>
<accession>A0ACB7PHF0</accession>